<keyword evidence="3" id="KW-1185">Reference proteome</keyword>
<sequence length="246" mass="24438">MHPEARHLKLTPTCSLVTAALRVRRPLAGTTMGCMGRAGLGVGLAMAAVLVGGCGGASSSGSSGSPASPEVQTAAPAGPTPATSAPPRFGAGGDSGGDVPYGPQFPLTLRRTGGSAGFDDIVVLGADGQVRVDTRSVHGRVCRLEPALQRRLLSLLATLRLGAGGVPTTNLPSDGFTSVGGDVTESDPITISVTDDRAQAIDLSDPSLGEISGLVGTLVGDVTLSVPAVTRCTTPSALPVPPDATP</sequence>
<reference evidence="2 3" key="1">
    <citation type="journal article" date="2019" name="Int. J. Syst. Evol. Microbiol.">
        <title>The Global Catalogue of Microorganisms (GCM) 10K type strain sequencing project: providing services to taxonomists for standard genome sequencing and annotation.</title>
        <authorList>
            <consortium name="The Broad Institute Genomics Platform"/>
            <consortium name="The Broad Institute Genome Sequencing Center for Infectious Disease"/>
            <person name="Wu L."/>
            <person name="Ma J."/>
        </authorList>
    </citation>
    <scope>NUCLEOTIDE SEQUENCE [LARGE SCALE GENOMIC DNA]</scope>
    <source>
        <strain evidence="2 3">JCM 14283</strain>
    </source>
</reference>
<evidence type="ECO:0000313" key="2">
    <source>
        <dbReference type="EMBL" id="GAA1503459.1"/>
    </source>
</evidence>
<dbReference type="Proteomes" id="UP001501285">
    <property type="component" value="Unassembled WGS sequence"/>
</dbReference>
<evidence type="ECO:0000313" key="3">
    <source>
        <dbReference type="Proteomes" id="UP001501285"/>
    </source>
</evidence>
<organism evidence="2 3">
    <name type="scientific">Terrabacter terrae</name>
    <dbReference type="NCBI Taxonomy" id="318434"/>
    <lineage>
        <taxon>Bacteria</taxon>
        <taxon>Bacillati</taxon>
        <taxon>Actinomycetota</taxon>
        <taxon>Actinomycetes</taxon>
        <taxon>Micrococcales</taxon>
        <taxon>Intrasporangiaceae</taxon>
        <taxon>Terrabacter</taxon>
    </lineage>
</organism>
<gene>
    <name evidence="2" type="ORF">GCM10009740_39160</name>
</gene>
<evidence type="ECO:0008006" key="4">
    <source>
        <dbReference type="Google" id="ProtNLM"/>
    </source>
</evidence>
<feature type="compositionally biased region" description="Low complexity" evidence="1">
    <location>
        <begin position="59"/>
        <end position="87"/>
    </location>
</feature>
<name>A0ABN1ZSA0_9MICO</name>
<feature type="region of interest" description="Disordered" evidence="1">
    <location>
        <begin position="58"/>
        <end position="101"/>
    </location>
</feature>
<protein>
    <recommendedName>
        <fullName evidence="4">Lipoprotein</fullName>
    </recommendedName>
</protein>
<proteinExistence type="predicted"/>
<evidence type="ECO:0000256" key="1">
    <source>
        <dbReference type="SAM" id="MobiDB-lite"/>
    </source>
</evidence>
<comment type="caution">
    <text evidence="2">The sequence shown here is derived from an EMBL/GenBank/DDBJ whole genome shotgun (WGS) entry which is preliminary data.</text>
</comment>
<dbReference type="EMBL" id="BAAANB010000155">
    <property type="protein sequence ID" value="GAA1503459.1"/>
    <property type="molecule type" value="Genomic_DNA"/>
</dbReference>
<accession>A0ABN1ZSA0</accession>